<evidence type="ECO:0000313" key="3">
    <source>
        <dbReference type="EMBL" id="CAB4205202.1"/>
    </source>
</evidence>
<dbReference type="EMBL" id="LR797149">
    <property type="protein sequence ID" value="CAB4190542.1"/>
    <property type="molecule type" value="Genomic_DNA"/>
</dbReference>
<evidence type="ECO:0000313" key="1">
    <source>
        <dbReference type="EMBL" id="CAB4190542.1"/>
    </source>
</evidence>
<protein>
    <submittedName>
        <fullName evidence="2">Uncharacterized protein</fullName>
    </submittedName>
</protein>
<reference evidence="2" key="1">
    <citation type="submission" date="2020-05" db="EMBL/GenBank/DDBJ databases">
        <authorList>
            <person name="Chiriac C."/>
            <person name="Salcher M."/>
            <person name="Ghai R."/>
            <person name="Kavagutti S V."/>
        </authorList>
    </citation>
    <scope>NUCLEOTIDE SEQUENCE</scope>
</reference>
<sequence>MAKLAEVVELYSSNHRDVIATLKVIIKNIEAGKYGAVHSAALVLDGDTVEVFGAGQECDGASIHLLLSAGALRLVTAAERKGKE</sequence>
<gene>
    <name evidence="1" type="ORF">UFOVP1195_72</name>
    <name evidence="2" type="ORF">UFOVP1288_72</name>
    <name evidence="3" type="ORF">UFOVP1409_72</name>
</gene>
<name>A0A6J5RPP1_9CAUD</name>
<organism evidence="2">
    <name type="scientific">uncultured Caudovirales phage</name>
    <dbReference type="NCBI Taxonomy" id="2100421"/>
    <lineage>
        <taxon>Viruses</taxon>
        <taxon>Duplodnaviria</taxon>
        <taxon>Heunggongvirae</taxon>
        <taxon>Uroviricota</taxon>
        <taxon>Caudoviricetes</taxon>
        <taxon>Peduoviridae</taxon>
        <taxon>Maltschvirus</taxon>
        <taxon>Maltschvirus maltsch</taxon>
    </lineage>
</organism>
<accession>A0A6J5RPP1</accession>
<proteinExistence type="predicted"/>
<dbReference type="EMBL" id="LR797238">
    <property type="protein sequence ID" value="CAB4196267.1"/>
    <property type="molecule type" value="Genomic_DNA"/>
</dbReference>
<evidence type="ECO:0000313" key="2">
    <source>
        <dbReference type="EMBL" id="CAB4196267.1"/>
    </source>
</evidence>
<dbReference type="EMBL" id="LR797352">
    <property type="protein sequence ID" value="CAB4205202.1"/>
    <property type="molecule type" value="Genomic_DNA"/>
</dbReference>